<sequence length="237" mass="26423">MTEENTAQDDLTPSNEASETPAPEPEASPEPDVDEPVDNKERSRLGRRFTQLESEFGGIKDTLTRMEQMLATPHALPSVLPEDEYDSDKILTVGEFEKYERTKREKSERQQAMYRNTYVQTIKSLGDDPDMHAEIEKELLTNVAEYPTHTGHQSPAHDAKVNYRLARAAVIEKKFSVPKPNVRGGTNAATGVTATTRTQSPPKQVVKLDEATSKFAKAMGLAEDSDFVQQSVTRTDL</sequence>
<protein>
    <submittedName>
        <fullName evidence="3">Uncharacterized protein</fullName>
    </submittedName>
</protein>
<feature type="compositionally biased region" description="Acidic residues" evidence="1">
    <location>
        <begin position="27"/>
        <end position="36"/>
    </location>
</feature>
<evidence type="ECO:0000313" key="3">
    <source>
        <dbReference type="EMBL" id="QJA74229.1"/>
    </source>
</evidence>
<name>A0A6M3JVU0_9ZZZZ</name>
<reference evidence="3" key="1">
    <citation type="submission" date="2020-03" db="EMBL/GenBank/DDBJ databases">
        <title>The deep terrestrial virosphere.</title>
        <authorList>
            <person name="Holmfeldt K."/>
            <person name="Nilsson E."/>
            <person name="Simone D."/>
            <person name="Lopez-Fernandez M."/>
            <person name="Wu X."/>
            <person name="de Brujin I."/>
            <person name="Lundin D."/>
            <person name="Andersson A."/>
            <person name="Bertilsson S."/>
            <person name="Dopson M."/>
        </authorList>
    </citation>
    <scope>NUCLEOTIDE SEQUENCE</scope>
    <source>
        <strain evidence="3">MM415A02074</strain>
        <strain evidence="2">MM415B00475</strain>
    </source>
</reference>
<evidence type="ECO:0000313" key="2">
    <source>
        <dbReference type="EMBL" id="QJA64685.1"/>
    </source>
</evidence>
<feature type="region of interest" description="Disordered" evidence="1">
    <location>
        <begin position="1"/>
        <end position="49"/>
    </location>
</feature>
<organism evidence="3">
    <name type="scientific">viral metagenome</name>
    <dbReference type="NCBI Taxonomy" id="1070528"/>
    <lineage>
        <taxon>unclassified sequences</taxon>
        <taxon>metagenomes</taxon>
        <taxon>organismal metagenomes</taxon>
    </lineage>
</organism>
<gene>
    <name evidence="3" type="ORF">MM415A02074_0007</name>
    <name evidence="2" type="ORF">MM415B00475_0019</name>
</gene>
<proteinExistence type="predicted"/>
<feature type="region of interest" description="Disordered" evidence="1">
    <location>
        <begin position="181"/>
        <end position="204"/>
    </location>
</feature>
<accession>A0A6M3JVU0</accession>
<dbReference type="AlphaFoldDB" id="A0A6M3JVU0"/>
<dbReference type="EMBL" id="MT142083">
    <property type="protein sequence ID" value="QJA74229.1"/>
    <property type="molecule type" value="Genomic_DNA"/>
</dbReference>
<evidence type="ECO:0000256" key="1">
    <source>
        <dbReference type="SAM" id="MobiDB-lite"/>
    </source>
</evidence>
<dbReference type="EMBL" id="MT141524">
    <property type="protein sequence ID" value="QJA64685.1"/>
    <property type="molecule type" value="Genomic_DNA"/>
</dbReference>
<feature type="compositionally biased region" description="Low complexity" evidence="1">
    <location>
        <begin position="182"/>
        <end position="198"/>
    </location>
</feature>